<accession>A0A395NNN1</accession>
<proteinExistence type="predicted"/>
<protein>
    <submittedName>
        <fullName evidence="1">Uncharacterized protein</fullName>
    </submittedName>
</protein>
<gene>
    <name evidence="1" type="ORF">TARUN_4627</name>
</gene>
<comment type="caution">
    <text evidence="1">The sequence shown here is derived from an EMBL/GenBank/DDBJ whole genome shotgun (WGS) entry which is preliminary data.</text>
</comment>
<evidence type="ECO:0000313" key="1">
    <source>
        <dbReference type="EMBL" id="RFU77599.1"/>
    </source>
</evidence>
<sequence length="157" mass="17022">MNAPLAASCAPSASRLLTNECNPPSLVSIPDKPTSTASTGAMRWLSAATDEAVQPARSRRRGIPLLQAVSWVTSAFAPSRRQSVFPDRGHHTGHVFASTQQHLDRTTIWPQILFRFALPGLFPKNTLAARLSEGISRSQASRGVLYSPATIPKTRHI</sequence>
<organism evidence="1 2">
    <name type="scientific">Trichoderma arundinaceum</name>
    <dbReference type="NCBI Taxonomy" id="490622"/>
    <lineage>
        <taxon>Eukaryota</taxon>
        <taxon>Fungi</taxon>
        <taxon>Dikarya</taxon>
        <taxon>Ascomycota</taxon>
        <taxon>Pezizomycotina</taxon>
        <taxon>Sordariomycetes</taxon>
        <taxon>Hypocreomycetidae</taxon>
        <taxon>Hypocreales</taxon>
        <taxon>Hypocreaceae</taxon>
        <taxon>Trichoderma</taxon>
    </lineage>
</organism>
<dbReference type="AlphaFoldDB" id="A0A395NNN1"/>
<dbReference type="EMBL" id="PXOA01000271">
    <property type="protein sequence ID" value="RFU77599.1"/>
    <property type="molecule type" value="Genomic_DNA"/>
</dbReference>
<reference evidence="1 2" key="1">
    <citation type="journal article" date="2018" name="PLoS Pathog.">
        <title>Evolution of structural diversity of trichothecenes, a family of toxins produced by plant pathogenic and entomopathogenic fungi.</title>
        <authorList>
            <person name="Proctor R.H."/>
            <person name="McCormick S.P."/>
            <person name="Kim H.S."/>
            <person name="Cardoza R.E."/>
            <person name="Stanley A.M."/>
            <person name="Lindo L."/>
            <person name="Kelly A."/>
            <person name="Brown D.W."/>
            <person name="Lee T."/>
            <person name="Vaughan M.M."/>
            <person name="Alexander N.J."/>
            <person name="Busman M."/>
            <person name="Gutierrez S."/>
        </authorList>
    </citation>
    <scope>NUCLEOTIDE SEQUENCE [LARGE SCALE GENOMIC DNA]</scope>
    <source>
        <strain evidence="1 2">IBT 40837</strain>
    </source>
</reference>
<dbReference type="Proteomes" id="UP000266272">
    <property type="component" value="Unassembled WGS sequence"/>
</dbReference>
<evidence type="ECO:0000313" key="2">
    <source>
        <dbReference type="Proteomes" id="UP000266272"/>
    </source>
</evidence>
<keyword evidence="2" id="KW-1185">Reference proteome</keyword>
<name>A0A395NNN1_TRIAR</name>